<sequence>MKLCIAGAGAIGCTLAALLAKAGNTVNVLARGATLDALQTNGISLKDLKGQHRVNVVAKQNAEEFGVQDVIFVCTKTTALEVIAESIQPMMGEHTIIVPMINGLPWWYFQGIDNPTHQVIKRLDPTGKLANLLPAKHLIGCVTFMTAFRQAPGDVVSENPHLLILGEIHNELTERLQQLRAVLEAADIEARAVDNIRDQIWTKVAANLTSNPLSVITKGTLNQLYADPRLSPLVRHILDEVLLTAAAYSARIRFNPLQIMEMGAGMGNIKTSMLQDFTAGQPLELDAIGYSVIELAEKVGIEMPRTKQVLDMAAFISEQDLASRV</sequence>
<dbReference type="InterPro" id="IPR013752">
    <property type="entry name" value="KPA_reductase"/>
</dbReference>
<dbReference type="InterPro" id="IPR013332">
    <property type="entry name" value="KPR_N"/>
</dbReference>
<dbReference type="Gene3D" id="1.10.1040.10">
    <property type="entry name" value="N-(1-d-carboxylethyl)-l-norvaline Dehydrogenase, domain 2"/>
    <property type="match status" value="1"/>
</dbReference>
<evidence type="ECO:0000313" key="12">
    <source>
        <dbReference type="Proteomes" id="UP001199044"/>
    </source>
</evidence>
<keyword evidence="8" id="KW-0732">Signal</keyword>
<dbReference type="Pfam" id="PF08546">
    <property type="entry name" value="ApbA_C"/>
    <property type="match status" value="1"/>
</dbReference>
<dbReference type="SUPFAM" id="SSF48179">
    <property type="entry name" value="6-phosphogluconate dehydrogenase C-terminal domain-like"/>
    <property type="match status" value="1"/>
</dbReference>
<dbReference type="PANTHER" id="PTHR21708">
    <property type="entry name" value="PROBABLE 2-DEHYDROPANTOATE 2-REDUCTASE"/>
    <property type="match status" value="1"/>
</dbReference>
<name>A0ABS7YKF8_9VIBR</name>
<dbReference type="EC" id="1.1.1.169" evidence="2"/>
<protein>
    <recommendedName>
        <fullName evidence="3">2-dehydropantoate 2-reductase</fullName>
        <ecNumber evidence="2">1.1.1.169</ecNumber>
    </recommendedName>
    <alternativeName>
        <fullName evidence="6">Ketopantoate reductase</fullName>
    </alternativeName>
</protein>
<evidence type="ECO:0000256" key="1">
    <source>
        <dbReference type="ARBA" id="ARBA00004994"/>
    </source>
</evidence>
<evidence type="ECO:0000256" key="7">
    <source>
        <dbReference type="ARBA" id="ARBA00048793"/>
    </source>
</evidence>
<proteinExistence type="predicted"/>
<keyword evidence="12" id="KW-1185">Reference proteome</keyword>
<dbReference type="InterPro" id="IPR008927">
    <property type="entry name" value="6-PGluconate_DH-like_C_sf"/>
</dbReference>
<keyword evidence="4" id="KW-0566">Pantothenate biosynthesis</keyword>
<evidence type="ECO:0000256" key="2">
    <source>
        <dbReference type="ARBA" id="ARBA00013014"/>
    </source>
</evidence>
<evidence type="ECO:0000313" key="11">
    <source>
        <dbReference type="EMBL" id="MCA2014750.1"/>
    </source>
</evidence>
<dbReference type="Gene3D" id="3.40.50.720">
    <property type="entry name" value="NAD(P)-binding Rossmann-like Domain"/>
    <property type="match status" value="1"/>
</dbReference>
<dbReference type="Proteomes" id="UP001199044">
    <property type="component" value="Unassembled WGS sequence"/>
</dbReference>
<evidence type="ECO:0000259" key="9">
    <source>
        <dbReference type="Pfam" id="PF02558"/>
    </source>
</evidence>
<dbReference type="EMBL" id="JAIWIU010000007">
    <property type="protein sequence ID" value="MCA2014750.1"/>
    <property type="molecule type" value="Genomic_DNA"/>
</dbReference>
<dbReference type="RefSeq" id="WP_225249338.1">
    <property type="nucleotide sequence ID" value="NZ_JAIWIU010000007.1"/>
</dbReference>
<dbReference type="InterPro" id="IPR013328">
    <property type="entry name" value="6PGD_dom2"/>
</dbReference>
<comment type="catalytic activity">
    <reaction evidence="7">
        <text>(R)-pantoate + NADP(+) = 2-dehydropantoate + NADPH + H(+)</text>
        <dbReference type="Rhea" id="RHEA:16233"/>
        <dbReference type="ChEBI" id="CHEBI:11561"/>
        <dbReference type="ChEBI" id="CHEBI:15378"/>
        <dbReference type="ChEBI" id="CHEBI:15980"/>
        <dbReference type="ChEBI" id="CHEBI:57783"/>
        <dbReference type="ChEBI" id="CHEBI:58349"/>
        <dbReference type="EC" id="1.1.1.169"/>
    </reaction>
</comment>
<evidence type="ECO:0000256" key="3">
    <source>
        <dbReference type="ARBA" id="ARBA00019465"/>
    </source>
</evidence>
<evidence type="ECO:0000256" key="5">
    <source>
        <dbReference type="ARBA" id="ARBA00023002"/>
    </source>
</evidence>
<evidence type="ECO:0000259" key="10">
    <source>
        <dbReference type="Pfam" id="PF08546"/>
    </source>
</evidence>
<dbReference type="InterPro" id="IPR036291">
    <property type="entry name" value="NAD(P)-bd_dom_sf"/>
</dbReference>
<comment type="caution">
    <text evidence="11">The sequence shown here is derived from an EMBL/GenBank/DDBJ whole genome shotgun (WGS) entry which is preliminary data.</text>
</comment>
<accession>A0ABS7YKF8</accession>
<dbReference type="SUPFAM" id="SSF51735">
    <property type="entry name" value="NAD(P)-binding Rossmann-fold domains"/>
    <property type="match status" value="1"/>
</dbReference>
<dbReference type="PANTHER" id="PTHR21708:SF45">
    <property type="entry name" value="2-DEHYDROPANTOATE 2-REDUCTASE"/>
    <property type="match status" value="1"/>
</dbReference>
<reference evidence="12" key="1">
    <citation type="submission" date="2023-07" db="EMBL/GenBank/DDBJ databases">
        <title>Molecular identification of indigenous halophilic bacteria isolated from red sea cost, biodegradation of synthetic dyes and assessment of degraded metabolite toxicity.</title>
        <authorList>
            <person name="Chaieb K."/>
            <person name="Altayb H.N."/>
        </authorList>
    </citation>
    <scope>NUCLEOTIDE SEQUENCE [LARGE SCALE GENOMIC DNA]</scope>
    <source>
        <strain evidence="12">K20</strain>
    </source>
</reference>
<dbReference type="NCBIfam" id="NF005089">
    <property type="entry name" value="PRK06522.1-4"/>
    <property type="match status" value="1"/>
</dbReference>
<feature type="chain" id="PRO_5046740193" description="2-dehydropantoate 2-reductase" evidence="8">
    <location>
        <begin position="23"/>
        <end position="325"/>
    </location>
</feature>
<feature type="domain" description="Ketopantoate reductase C-terminal" evidence="10">
    <location>
        <begin position="195"/>
        <end position="314"/>
    </location>
</feature>
<dbReference type="InterPro" id="IPR051402">
    <property type="entry name" value="KPR-Related"/>
</dbReference>
<evidence type="ECO:0000256" key="6">
    <source>
        <dbReference type="ARBA" id="ARBA00032024"/>
    </source>
</evidence>
<dbReference type="Pfam" id="PF02558">
    <property type="entry name" value="ApbA"/>
    <property type="match status" value="1"/>
</dbReference>
<evidence type="ECO:0000256" key="4">
    <source>
        <dbReference type="ARBA" id="ARBA00022655"/>
    </source>
</evidence>
<feature type="domain" description="Ketopantoate reductase N-terminal" evidence="9">
    <location>
        <begin position="4"/>
        <end position="168"/>
    </location>
</feature>
<feature type="signal peptide" evidence="8">
    <location>
        <begin position="1"/>
        <end position="22"/>
    </location>
</feature>
<comment type="pathway">
    <text evidence="1">Cofactor biosynthesis; (R)-pantothenate biosynthesis; (R)-pantoate from 3-methyl-2-oxobutanoate: step 2/2.</text>
</comment>
<organism evidence="11 12">
    <name type="scientific">Vibrio tritonius</name>
    <dbReference type="NCBI Taxonomy" id="1435069"/>
    <lineage>
        <taxon>Bacteria</taxon>
        <taxon>Pseudomonadati</taxon>
        <taxon>Pseudomonadota</taxon>
        <taxon>Gammaproteobacteria</taxon>
        <taxon>Vibrionales</taxon>
        <taxon>Vibrionaceae</taxon>
        <taxon>Vibrio</taxon>
    </lineage>
</organism>
<gene>
    <name evidence="11" type="ORF">LDJ79_01420</name>
</gene>
<keyword evidence="5" id="KW-0560">Oxidoreductase</keyword>
<evidence type="ECO:0000256" key="8">
    <source>
        <dbReference type="SAM" id="SignalP"/>
    </source>
</evidence>